<dbReference type="Gene3D" id="3.30.430.20">
    <property type="entry name" value="Gnk2 domain, C-X8-C-X2-C motif"/>
    <property type="match status" value="2"/>
</dbReference>
<dbReference type="eggNOG" id="ENOG502QT6G">
    <property type="taxonomic scope" value="Eukaryota"/>
</dbReference>
<reference evidence="8" key="1">
    <citation type="journal article" date="2010" name="Nat. Biotechnol.">
        <title>Draft genome sequence of the oilseed species Ricinus communis.</title>
        <authorList>
            <person name="Chan A.P."/>
            <person name="Crabtree J."/>
            <person name="Zhao Q."/>
            <person name="Lorenzi H."/>
            <person name="Orvis J."/>
            <person name="Puiu D."/>
            <person name="Melake-Berhan A."/>
            <person name="Jones K.M."/>
            <person name="Redman J."/>
            <person name="Chen G."/>
            <person name="Cahoon E.B."/>
            <person name="Gedil M."/>
            <person name="Stanke M."/>
            <person name="Haas B.J."/>
            <person name="Wortman J.R."/>
            <person name="Fraser-Liggett C.M."/>
            <person name="Ravel J."/>
            <person name="Rabinowicz P.D."/>
        </authorList>
    </citation>
    <scope>NUCLEOTIDE SEQUENCE [LARGE SCALE GENOMIC DNA]</scope>
    <source>
        <strain evidence="8">cv. Hale</strain>
    </source>
</reference>
<evidence type="ECO:0000256" key="5">
    <source>
        <dbReference type="ARBA" id="ARBA00038515"/>
    </source>
</evidence>
<evidence type="ECO:0000256" key="2">
    <source>
        <dbReference type="ARBA" id="ARBA00022525"/>
    </source>
</evidence>
<dbReference type="PANTHER" id="PTHR32411">
    <property type="entry name" value="CYSTEINE-RICH REPEAT SECRETORY PROTEIN 38-RELATED"/>
    <property type="match status" value="1"/>
</dbReference>
<evidence type="ECO:0000313" key="8">
    <source>
        <dbReference type="Proteomes" id="UP000008311"/>
    </source>
</evidence>
<dbReference type="PROSITE" id="PS51473">
    <property type="entry name" value="GNK2"/>
    <property type="match status" value="1"/>
</dbReference>
<evidence type="ECO:0000256" key="4">
    <source>
        <dbReference type="ARBA" id="ARBA00022737"/>
    </source>
</evidence>
<comment type="subcellular location">
    <subcellularLocation>
        <location evidence="1">Secreted</location>
    </subcellularLocation>
</comment>
<keyword evidence="8" id="KW-1185">Reference proteome</keyword>
<dbReference type="STRING" id="3988.B9T488"/>
<accession>B9T488</accession>
<dbReference type="InterPro" id="IPR050581">
    <property type="entry name" value="CRR_secretory_protein"/>
</dbReference>
<keyword evidence="3" id="KW-0732">Signal</keyword>
<proteinExistence type="inferred from homology"/>
<comment type="similarity">
    <text evidence="5">Belongs to the cysteine-rich repeat secretory protein family.</text>
</comment>
<dbReference type="CDD" id="cd23509">
    <property type="entry name" value="Gnk2-like"/>
    <property type="match status" value="2"/>
</dbReference>
<dbReference type="PANTHER" id="PTHR32411:SF55">
    <property type="entry name" value="CYSTEINE-RICH REPEAT SECRETORY PROTEIN 55"/>
    <property type="match status" value="1"/>
</dbReference>
<keyword evidence="4" id="KW-0677">Repeat</keyword>
<evidence type="ECO:0000313" key="7">
    <source>
        <dbReference type="EMBL" id="EEF29327.1"/>
    </source>
</evidence>
<dbReference type="InterPro" id="IPR002902">
    <property type="entry name" value="GNK2"/>
</dbReference>
<evidence type="ECO:0000256" key="3">
    <source>
        <dbReference type="ARBA" id="ARBA00022729"/>
    </source>
</evidence>
<evidence type="ECO:0000259" key="6">
    <source>
        <dbReference type="PROSITE" id="PS51473"/>
    </source>
</evidence>
<dbReference type="AlphaFoldDB" id="B9T488"/>
<protein>
    <recommendedName>
        <fullName evidence="6">Gnk2-homologous domain-containing protein</fullName>
    </recommendedName>
</protein>
<dbReference type="GO" id="GO:0005576">
    <property type="term" value="C:extracellular region"/>
    <property type="evidence" value="ECO:0007669"/>
    <property type="project" value="UniProtKB-SubCell"/>
</dbReference>
<organism evidence="7 8">
    <name type="scientific">Ricinus communis</name>
    <name type="common">Castor bean</name>
    <dbReference type="NCBI Taxonomy" id="3988"/>
    <lineage>
        <taxon>Eukaryota</taxon>
        <taxon>Viridiplantae</taxon>
        <taxon>Streptophyta</taxon>
        <taxon>Embryophyta</taxon>
        <taxon>Tracheophyta</taxon>
        <taxon>Spermatophyta</taxon>
        <taxon>Magnoliopsida</taxon>
        <taxon>eudicotyledons</taxon>
        <taxon>Gunneridae</taxon>
        <taxon>Pentapetalae</taxon>
        <taxon>rosids</taxon>
        <taxon>fabids</taxon>
        <taxon>Malpighiales</taxon>
        <taxon>Euphorbiaceae</taxon>
        <taxon>Acalyphoideae</taxon>
        <taxon>Acalypheae</taxon>
        <taxon>Ricinus</taxon>
    </lineage>
</organism>
<feature type="domain" description="Gnk2-homologous" evidence="6">
    <location>
        <begin position="1"/>
        <end position="96"/>
    </location>
</feature>
<keyword evidence="2" id="KW-0964">Secreted</keyword>
<dbReference type="InterPro" id="IPR038408">
    <property type="entry name" value="GNK2_sf"/>
</dbReference>
<evidence type="ECO:0000256" key="1">
    <source>
        <dbReference type="ARBA" id="ARBA00004613"/>
    </source>
</evidence>
<dbReference type="Pfam" id="PF01657">
    <property type="entry name" value="Stress-antifung"/>
    <property type="match status" value="1"/>
</dbReference>
<sequence>MMHFSPPAIGHSANNSTISTTRISIRTSSSGYFATTTGKGYDKVYGLAQCRGDVSKANCSRCLHEAAKDIRQACRNQPDSRIWYDYCFLRLSSFNQKVSSVMDKIKSQAAVPKSKGLGKMETKLSPSVTLYTLVHCTGDLTAAKCTKCITKALAHFPKYCTNRKGCKVLYSNCYVR</sequence>
<dbReference type="InParanoid" id="B9T488"/>
<gene>
    <name evidence="7" type="ORF">RCOM_0318030</name>
</gene>
<dbReference type="Proteomes" id="UP000008311">
    <property type="component" value="Unassembled WGS sequence"/>
</dbReference>
<dbReference type="EMBL" id="EQ974458">
    <property type="protein sequence ID" value="EEF29327.1"/>
    <property type="molecule type" value="Genomic_DNA"/>
</dbReference>
<name>B9T488_RICCO</name>